<organism evidence="1 2">
    <name type="scientific">Stachybotrys elegans</name>
    <dbReference type="NCBI Taxonomy" id="80388"/>
    <lineage>
        <taxon>Eukaryota</taxon>
        <taxon>Fungi</taxon>
        <taxon>Dikarya</taxon>
        <taxon>Ascomycota</taxon>
        <taxon>Pezizomycotina</taxon>
        <taxon>Sordariomycetes</taxon>
        <taxon>Hypocreomycetidae</taxon>
        <taxon>Hypocreales</taxon>
        <taxon>Stachybotryaceae</taxon>
        <taxon>Stachybotrys</taxon>
    </lineage>
</organism>
<comment type="caution">
    <text evidence="1">The sequence shown here is derived from an EMBL/GenBank/DDBJ whole genome shotgun (WGS) entry which is preliminary data.</text>
</comment>
<keyword evidence="2" id="KW-1185">Reference proteome</keyword>
<name>A0A8K0SRA5_9HYPO</name>
<evidence type="ECO:0000313" key="2">
    <source>
        <dbReference type="Proteomes" id="UP000813444"/>
    </source>
</evidence>
<reference evidence="1" key="1">
    <citation type="journal article" date="2021" name="Nat. Commun.">
        <title>Genetic determinants of endophytism in the Arabidopsis root mycobiome.</title>
        <authorList>
            <person name="Mesny F."/>
            <person name="Miyauchi S."/>
            <person name="Thiergart T."/>
            <person name="Pickel B."/>
            <person name="Atanasova L."/>
            <person name="Karlsson M."/>
            <person name="Huettel B."/>
            <person name="Barry K.W."/>
            <person name="Haridas S."/>
            <person name="Chen C."/>
            <person name="Bauer D."/>
            <person name="Andreopoulos W."/>
            <person name="Pangilinan J."/>
            <person name="LaButti K."/>
            <person name="Riley R."/>
            <person name="Lipzen A."/>
            <person name="Clum A."/>
            <person name="Drula E."/>
            <person name="Henrissat B."/>
            <person name="Kohler A."/>
            <person name="Grigoriev I.V."/>
            <person name="Martin F.M."/>
            <person name="Hacquard S."/>
        </authorList>
    </citation>
    <scope>NUCLEOTIDE SEQUENCE</scope>
    <source>
        <strain evidence="1">MPI-CAGE-CH-0235</strain>
    </source>
</reference>
<protein>
    <submittedName>
        <fullName evidence="1">Uncharacterized protein</fullName>
    </submittedName>
</protein>
<proteinExistence type="predicted"/>
<gene>
    <name evidence="1" type="ORF">B0I35DRAFT_478914</name>
</gene>
<accession>A0A8K0SRA5</accession>
<dbReference type="AlphaFoldDB" id="A0A8K0SRA5"/>
<sequence>MKLELQVFEDWAWDFEFDEWIRHLEVPPDACNYGGKATSRTHCQEQLPAVENGKMPARLGH</sequence>
<evidence type="ECO:0000313" key="1">
    <source>
        <dbReference type="EMBL" id="KAH7318404.1"/>
    </source>
</evidence>
<dbReference type="Proteomes" id="UP000813444">
    <property type="component" value="Unassembled WGS sequence"/>
</dbReference>
<dbReference type="EMBL" id="JAGPNK010000007">
    <property type="protein sequence ID" value="KAH7318404.1"/>
    <property type="molecule type" value="Genomic_DNA"/>
</dbReference>